<organism evidence="14 15">
    <name type="scientific">Methylobacter tundripaludum</name>
    <dbReference type="NCBI Taxonomy" id="173365"/>
    <lineage>
        <taxon>Bacteria</taxon>
        <taxon>Pseudomonadati</taxon>
        <taxon>Pseudomonadota</taxon>
        <taxon>Gammaproteobacteria</taxon>
        <taxon>Methylococcales</taxon>
        <taxon>Methylococcaceae</taxon>
        <taxon>Methylobacter</taxon>
    </lineage>
</organism>
<dbReference type="EMBL" id="PTIZ01000002">
    <property type="protein sequence ID" value="PPK76933.1"/>
    <property type="molecule type" value="Genomic_DNA"/>
</dbReference>
<evidence type="ECO:0000256" key="7">
    <source>
        <dbReference type="ARBA" id="ARBA00023139"/>
    </source>
</evidence>
<dbReference type="Pfam" id="PF08212">
    <property type="entry name" value="Lipocalin_2"/>
    <property type="match status" value="1"/>
</dbReference>
<evidence type="ECO:0000256" key="1">
    <source>
        <dbReference type="ARBA" id="ARBA00004459"/>
    </source>
</evidence>
<comment type="subunit">
    <text evidence="3 12">Homodimer.</text>
</comment>
<dbReference type="GO" id="GO:0006950">
    <property type="term" value="P:response to stress"/>
    <property type="evidence" value="ECO:0007669"/>
    <property type="project" value="UniProtKB-ARBA"/>
</dbReference>
<accession>A0A2S6HHS4</accession>
<protein>
    <recommendedName>
        <fullName evidence="11 12">Outer membrane lipoprotein Blc</fullName>
    </recommendedName>
</protein>
<evidence type="ECO:0000256" key="5">
    <source>
        <dbReference type="ARBA" id="ARBA00023121"/>
    </source>
</evidence>
<keyword evidence="4" id="KW-0732">Signal</keyword>
<evidence type="ECO:0000256" key="9">
    <source>
        <dbReference type="ARBA" id="ARBA00023288"/>
    </source>
</evidence>
<dbReference type="InterPro" id="IPR012674">
    <property type="entry name" value="Calycin"/>
</dbReference>
<name>A0A2S6HHS4_9GAMM</name>
<keyword evidence="5 12" id="KW-0446">Lipid-binding</keyword>
<dbReference type="FunFam" id="2.40.128.20:FF:000002">
    <property type="entry name" value="Outer membrane lipoprotein Blc"/>
    <property type="match status" value="1"/>
</dbReference>
<dbReference type="PRINTS" id="PR01171">
    <property type="entry name" value="BCTLIPOCALIN"/>
</dbReference>
<evidence type="ECO:0000256" key="11">
    <source>
        <dbReference type="ARBA" id="ARBA00071217"/>
    </source>
</evidence>
<evidence type="ECO:0000256" key="8">
    <source>
        <dbReference type="ARBA" id="ARBA00023237"/>
    </source>
</evidence>
<dbReference type="RefSeq" id="WP_006892771.1">
    <property type="nucleotide sequence ID" value="NZ_PTIZ01000002.1"/>
</dbReference>
<dbReference type="InterPro" id="IPR000566">
    <property type="entry name" value="Lipocln_cytosolic_FA-bd_dom"/>
</dbReference>
<feature type="domain" description="Lipocalin/cytosolic fatty-acid binding" evidence="13">
    <location>
        <begin position="29"/>
        <end position="168"/>
    </location>
</feature>
<proteinExistence type="inferred from homology"/>
<evidence type="ECO:0000259" key="13">
    <source>
        <dbReference type="Pfam" id="PF08212"/>
    </source>
</evidence>
<reference evidence="14 15" key="1">
    <citation type="submission" date="2018-02" db="EMBL/GenBank/DDBJ databases">
        <title>Subsurface microbial communities from deep shales in Ohio and West Virginia, USA.</title>
        <authorList>
            <person name="Wrighton K."/>
        </authorList>
    </citation>
    <scope>NUCLEOTIDE SEQUENCE [LARGE SCALE GENOMIC DNA]</scope>
    <source>
        <strain evidence="14 15">OWC-DMM</strain>
    </source>
</reference>
<dbReference type="PIRSF" id="PIRSF036893">
    <property type="entry name" value="Lipocalin_ApoD"/>
    <property type="match status" value="1"/>
</dbReference>
<evidence type="ECO:0000313" key="14">
    <source>
        <dbReference type="EMBL" id="PPK76933.1"/>
    </source>
</evidence>
<comment type="subcellular location">
    <subcellularLocation>
        <location evidence="1">Cell outer membrane</location>
        <topology evidence="1">Lipid-anchor</topology>
    </subcellularLocation>
</comment>
<dbReference type="PANTHER" id="PTHR10612">
    <property type="entry name" value="APOLIPOPROTEIN D"/>
    <property type="match status" value="1"/>
</dbReference>
<sequence>MKALCMLIFTLLTSCTGIPEGVTAVDGFEVNRYLGTWYEIARLDHRFERGLENISATYTLRDDGGVDVLNKGWDVKAGEWHEAQGKAYFVEQPDKGRLKVSFFGPFYGGYNIIELDKKDYAYSMIAGPDRSYFWILSRTKQLPEATLQTLIDRAKALGFATDQLIFAKHD</sequence>
<evidence type="ECO:0000256" key="2">
    <source>
        <dbReference type="ARBA" id="ARBA00006889"/>
    </source>
</evidence>
<evidence type="ECO:0000313" key="15">
    <source>
        <dbReference type="Proteomes" id="UP000240010"/>
    </source>
</evidence>
<dbReference type="AlphaFoldDB" id="A0A2S6HHS4"/>
<dbReference type="PANTHER" id="PTHR10612:SF34">
    <property type="entry name" value="APOLIPOPROTEIN D"/>
    <property type="match status" value="1"/>
</dbReference>
<keyword evidence="6 12" id="KW-0472">Membrane</keyword>
<dbReference type="PROSITE" id="PS51257">
    <property type="entry name" value="PROKAR_LIPOPROTEIN"/>
    <property type="match status" value="1"/>
</dbReference>
<dbReference type="OMA" id="HKYLGRW"/>
<keyword evidence="7" id="KW-0564">Palmitate</keyword>
<dbReference type="PROSITE" id="PS00213">
    <property type="entry name" value="LIPOCALIN"/>
    <property type="match status" value="1"/>
</dbReference>
<dbReference type="InterPro" id="IPR002446">
    <property type="entry name" value="Lipocalin_bac"/>
</dbReference>
<dbReference type="InterPro" id="IPR022272">
    <property type="entry name" value="Lipocalin_CS"/>
</dbReference>
<dbReference type="SUPFAM" id="SSF50814">
    <property type="entry name" value="Lipocalins"/>
    <property type="match status" value="1"/>
</dbReference>
<keyword evidence="9 12" id="KW-0449">Lipoprotein</keyword>
<keyword evidence="8 12" id="KW-0998">Cell outer membrane</keyword>
<dbReference type="Proteomes" id="UP000240010">
    <property type="component" value="Unassembled WGS sequence"/>
</dbReference>
<comment type="caution">
    <text evidence="14">The sequence shown here is derived from an EMBL/GenBank/DDBJ whole genome shotgun (WGS) entry which is preliminary data.</text>
</comment>
<dbReference type="GO" id="GO:0009279">
    <property type="term" value="C:cell outer membrane"/>
    <property type="evidence" value="ECO:0007669"/>
    <property type="project" value="UniProtKB-SubCell"/>
</dbReference>
<evidence type="ECO:0000256" key="6">
    <source>
        <dbReference type="ARBA" id="ARBA00023136"/>
    </source>
</evidence>
<dbReference type="CDD" id="cd19438">
    <property type="entry name" value="lipocalin_Blc-like"/>
    <property type="match status" value="1"/>
</dbReference>
<dbReference type="Gene3D" id="2.40.128.20">
    <property type="match status" value="1"/>
</dbReference>
<evidence type="ECO:0000256" key="3">
    <source>
        <dbReference type="ARBA" id="ARBA00011738"/>
    </source>
</evidence>
<comment type="function">
    <text evidence="10 12">Involved in the storage or transport of lipids necessary for membrane maintenance under stressful conditions. Displays a binding preference for lysophospholipids.</text>
</comment>
<dbReference type="InterPro" id="IPR047202">
    <property type="entry name" value="Lipocalin_Blc-like_dom"/>
</dbReference>
<dbReference type="GO" id="GO:0008289">
    <property type="term" value="F:lipid binding"/>
    <property type="evidence" value="ECO:0007669"/>
    <property type="project" value="UniProtKB-UniRule"/>
</dbReference>
<comment type="similarity">
    <text evidence="2 12">Belongs to the calycin superfamily. Lipocalin family.</text>
</comment>
<evidence type="ECO:0000256" key="10">
    <source>
        <dbReference type="ARBA" id="ARBA00057024"/>
    </source>
</evidence>
<evidence type="ECO:0000256" key="4">
    <source>
        <dbReference type="ARBA" id="ARBA00022729"/>
    </source>
</evidence>
<gene>
    <name evidence="14" type="ORF">B0F87_10237</name>
</gene>
<evidence type="ECO:0000256" key="12">
    <source>
        <dbReference type="PIRNR" id="PIRNR036893"/>
    </source>
</evidence>
<dbReference type="InterPro" id="IPR022271">
    <property type="entry name" value="Lipocalin_ApoD"/>
</dbReference>